<evidence type="ECO:0000256" key="1">
    <source>
        <dbReference type="SAM" id="MobiDB-lite"/>
    </source>
</evidence>
<gene>
    <name evidence="3" type="ORF">P7D34_08985</name>
</gene>
<feature type="transmembrane region" description="Helical" evidence="2">
    <location>
        <begin position="128"/>
        <end position="148"/>
    </location>
</feature>
<dbReference type="RefSeq" id="WP_206916171.1">
    <property type="nucleotide sequence ID" value="NZ_JARPXS010000007.1"/>
</dbReference>
<keyword evidence="2" id="KW-0812">Transmembrane</keyword>
<keyword evidence="2" id="KW-0472">Membrane</keyword>
<organism evidence="3 4">
    <name type="scientific">Lactococcus petauri</name>
    <dbReference type="NCBI Taxonomy" id="1940789"/>
    <lineage>
        <taxon>Bacteria</taxon>
        <taxon>Bacillati</taxon>
        <taxon>Bacillota</taxon>
        <taxon>Bacilli</taxon>
        <taxon>Lactobacillales</taxon>
        <taxon>Streptococcaceae</taxon>
        <taxon>Lactococcus</taxon>
    </lineage>
</organism>
<keyword evidence="2" id="KW-1133">Transmembrane helix</keyword>
<protein>
    <recommendedName>
        <fullName evidence="5">Translation initiation factor IF-2 N-terminal domain-containing protein</fullName>
    </recommendedName>
</protein>
<sequence>MKIYELARDLGVDKEALLFLAQSQGIEAKTIARDLTSSETDILIAEFEERGGVEAPKESKQEIEVRVQDVEKVSVVPSETPTFVIPEEKKKRSPFSKFKKNLEGYEKVPKEPDSVEAKTVKASRAKGFYRAFCVLVILFFVGLGNSAYQANVQVKKLTEEVNSTTQVLNENQEALSKQEKALDSRLKNLEKKEASSKEDKKDSTDKKAPTKTTEKTKK</sequence>
<feature type="compositionally biased region" description="Basic and acidic residues" evidence="1">
    <location>
        <begin position="176"/>
        <end position="218"/>
    </location>
</feature>
<name>A0AAJ2MMN9_9LACT</name>
<dbReference type="Gene3D" id="1.10.10.2480">
    <property type="match status" value="1"/>
</dbReference>
<evidence type="ECO:0000256" key="2">
    <source>
        <dbReference type="SAM" id="Phobius"/>
    </source>
</evidence>
<dbReference type="EMBL" id="JARPYC010000007">
    <property type="protein sequence ID" value="MDT2667368.1"/>
    <property type="molecule type" value="Genomic_DNA"/>
</dbReference>
<dbReference type="AlphaFoldDB" id="A0AAJ2MMN9"/>
<evidence type="ECO:0000313" key="3">
    <source>
        <dbReference type="EMBL" id="MDT2667368.1"/>
    </source>
</evidence>
<dbReference type="Proteomes" id="UP001257962">
    <property type="component" value="Unassembled WGS sequence"/>
</dbReference>
<accession>A0AAJ2MMN9</accession>
<comment type="caution">
    <text evidence="3">The sequence shown here is derived from an EMBL/GenBank/DDBJ whole genome shotgun (WGS) entry which is preliminary data.</text>
</comment>
<proteinExistence type="predicted"/>
<feature type="region of interest" description="Disordered" evidence="1">
    <location>
        <begin position="172"/>
        <end position="218"/>
    </location>
</feature>
<evidence type="ECO:0008006" key="5">
    <source>
        <dbReference type="Google" id="ProtNLM"/>
    </source>
</evidence>
<evidence type="ECO:0000313" key="4">
    <source>
        <dbReference type="Proteomes" id="UP001257962"/>
    </source>
</evidence>
<reference evidence="3" key="1">
    <citation type="submission" date="2023-03" db="EMBL/GenBank/DDBJ databases">
        <authorList>
            <person name="Shen W."/>
            <person name="Cai J."/>
        </authorList>
    </citation>
    <scope>NUCLEOTIDE SEQUENCE</scope>
    <source>
        <strain evidence="3">Y3</strain>
    </source>
</reference>